<evidence type="ECO:0000313" key="3">
    <source>
        <dbReference type="EMBL" id="VEA73833.1"/>
    </source>
</evidence>
<sequence>MNDYGMVIETGTLRIQRLLPGPIERVWAYLTESDKRATWLAAGDMKLERGAPFELVFNNGELAGKDEPAPAEYKAYSGPVTNPGHIICLFPPQVLSITWEEKGQERPSEVTFELTEQGDNVLLTVTHRRLADRSQMLSVAGGWHTHLDILVDRLNNQPPRPFWATLTQAEEAYRARL</sequence>
<feature type="domain" description="Activator of Hsp90 ATPase homologue 1/2-like C-terminal" evidence="2">
    <location>
        <begin position="22"/>
        <end position="154"/>
    </location>
</feature>
<evidence type="ECO:0000259" key="2">
    <source>
        <dbReference type="Pfam" id="PF08327"/>
    </source>
</evidence>
<dbReference type="EMBL" id="LR134155">
    <property type="protein sequence ID" value="VEA73833.1"/>
    <property type="molecule type" value="Genomic_DNA"/>
</dbReference>
<evidence type="ECO:0000313" key="4">
    <source>
        <dbReference type="Proteomes" id="UP000271603"/>
    </source>
</evidence>
<dbReference type="Proteomes" id="UP000271603">
    <property type="component" value="Chromosome"/>
</dbReference>
<dbReference type="AlphaFoldDB" id="A0A126VJR2"/>
<protein>
    <submittedName>
        <fullName evidence="3">Activator of Hsp90 ATPase homolog 1-like protein</fullName>
    </submittedName>
</protein>
<accession>A0A126VJR2</accession>
<dbReference type="RefSeq" id="WP_054305631.1">
    <property type="nucleotide sequence ID" value="NZ_CAMIPJ010000001.1"/>
</dbReference>
<dbReference type="SUPFAM" id="SSF55961">
    <property type="entry name" value="Bet v1-like"/>
    <property type="match status" value="1"/>
</dbReference>
<dbReference type="KEGG" id="srz:AXX16_2785"/>
<dbReference type="InterPro" id="IPR023393">
    <property type="entry name" value="START-like_dom_sf"/>
</dbReference>
<dbReference type="STRING" id="61652.AXX16_2785"/>
<evidence type="ECO:0000256" key="1">
    <source>
        <dbReference type="ARBA" id="ARBA00006817"/>
    </source>
</evidence>
<comment type="similarity">
    <text evidence="1">Belongs to the AHA1 family.</text>
</comment>
<dbReference type="InterPro" id="IPR013538">
    <property type="entry name" value="ASHA1/2-like_C"/>
</dbReference>
<gene>
    <name evidence="3" type="ORF">NCTC9419_05468</name>
</gene>
<proteinExistence type="inferred from homology"/>
<organism evidence="3 4">
    <name type="scientific">Serratia rubidaea</name>
    <name type="common">Serratia marinorubra</name>
    <dbReference type="NCBI Taxonomy" id="61652"/>
    <lineage>
        <taxon>Bacteria</taxon>
        <taxon>Pseudomonadati</taxon>
        <taxon>Pseudomonadota</taxon>
        <taxon>Gammaproteobacteria</taxon>
        <taxon>Enterobacterales</taxon>
        <taxon>Yersiniaceae</taxon>
        <taxon>Serratia</taxon>
    </lineage>
</organism>
<dbReference type="Pfam" id="PF08327">
    <property type="entry name" value="AHSA1"/>
    <property type="match status" value="1"/>
</dbReference>
<name>A0A126VJR2_SERRU</name>
<dbReference type="Gene3D" id="3.30.530.20">
    <property type="match status" value="1"/>
</dbReference>
<dbReference type="CDD" id="cd08899">
    <property type="entry name" value="SRPBCC_CalC_Aha1-like_6"/>
    <property type="match status" value="1"/>
</dbReference>
<reference evidence="3 4" key="1">
    <citation type="submission" date="2018-12" db="EMBL/GenBank/DDBJ databases">
        <authorList>
            <consortium name="Pathogen Informatics"/>
        </authorList>
    </citation>
    <scope>NUCLEOTIDE SEQUENCE [LARGE SCALE GENOMIC DNA]</scope>
    <source>
        <strain evidence="3 4">NCTC9419</strain>
    </source>
</reference>
<dbReference type="GeneID" id="61765922"/>